<keyword evidence="2" id="KW-1185">Reference proteome</keyword>
<evidence type="ECO:0000313" key="2">
    <source>
        <dbReference type="Proteomes" id="UP000829398"/>
    </source>
</evidence>
<sequence>MKGVEVKAGQPLKVKPNFDNIIHLSQASLGESKKEKGHDSVPLFVKFGDKKLVLGTLIPENIPQLSFDLVFEKEFELSHNWKNGSIYFCGYQTPLPMDSSDEFDMGDSDEEEQEELPSITAAAENGKAGQKAEKAKAATPMAIPAAKPAKLIKDVKPKEDGDDESDDEDDSDDEMVDGDDSDEISGEDDSDDDDEDDSEDDEDSDEDEKTPKKPEVGKKRPTESATKTPVPAKKAKTPMSDGKKGVHVATPHPSKGVKTPNAKTQTPKSGGQVTCSSCSNLIQRLSILQNRGVHVITCSAAGRCGMFIFASTYGELCVNVYVRLLTESE</sequence>
<protein>
    <submittedName>
        <fullName evidence="1">C2H2-type domain-containing protein</fullName>
    </submittedName>
</protein>
<accession>A0ACB8IUJ3</accession>
<organism evidence="1 2">
    <name type="scientific">Citrus sinensis</name>
    <name type="common">Sweet orange</name>
    <name type="synonym">Citrus aurantium var. sinensis</name>
    <dbReference type="NCBI Taxonomy" id="2711"/>
    <lineage>
        <taxon>Eukaryota</taxon>
        <taxon>Viridiplantae</taxon>
        <taxon>Streptophyta</taxon>
        <taxon>Embryophyta</taxon>
        <taxon>Tracheophyta</taxon>
        <taxon>Spermatophyta</taxon>
        <taxon>Magnoliopsida</taxon>
        <taxon>eudicotyledons</taxon>
        <taxon>Gunneridae</taxon>
        <taxon>Pentapetalae</taxon>
        <taxon>rosids</taxon>
        <taxon>malvids</taxon>
        <taxon>Sapindales</taxon>
        <taxon>Rutaceae</taxon>
        <taxon>Aurantioideae</taxon>
        <taxon>Citrus</taxon>
    </lineage>
</organism>
<evidence type="ECO:0000313" key="1">
    <source>
        <dbReference type="EMBL" id="KAH9699995.1"/>
    </source>
</evidence>
<dbReference type="EMBL" id="CM039177">
    <property type="protein sequence ID" value="KAH9699995.1"/>
    <property type="molecule type" value="Genomic_DNA"/>
</dbReference>
<dbReference type="Proteomes" id="UP000829398">
    <property type="component" value="Chromosome 8"/>
</dbReference>
<name>A0ACB8IUJ3_CITSI</name>
<reference evidence="2" key="1">
    <citation type="journal article" date="2023" name="Hortic. Res.">
        <title>A chromosome-level phased genome enabling allele-level studies in sweet orange: a case study on citrus Huanglongbing tolerance.</title>
        <authorList>
            <person name="Wu B."/>
            <person name="Yu Q."/>
            <person name="Deng Z."/>
            <person name="Duan Y."/>
            <person name="Luo F."/>
            <person name="Gmitter F. Jr."/>
        </authorList>
    </citation>
    <scope>NUCLEOTIDE SEQUENCE [LARGE SCALE GENOMIC DNA]</scope>
    <source>
        <strain evidence="2">cv. Valencia</strain>
    </source>
</reference>
<gene>
    <name evidence="1" type="ORF">KPL71_024576</name>
</gene>
<proteinExistence type="predicted"/>
<comment type="caution">
    <text evidence="1">The sequence shown here is derived from an EMBL/GenBank/DDBJ whole genome shotgun (WGS) entry which is preliminary data.</text>
</comment>